<feature type="domain" description="AMP-binding enzyme C-terminal" evidence="5">
    <location>
        <begin position="467"/>
        <end position="542"/>
    </location>
</feature>
<name>A0A3N6X6X7_9ACTN</name>
<evidence type="ECO:0000259" key="4">
    <source>
        <dbReference type="Pfam" id="PF00501"/>
    </source>
</evidence>
<dbReference type="Gene3D" id="3.40.50.12780">
    <property type="entry name" value="N-terminal domain of ligase-like"/>
    <property type="match status" value="1"/>
</dbReference>
<organism evidence="6 7">
    <name type="scientific">Aeromicrobium camelliae</name>
    <dbReference type="NCBI Taxonomy" id="1538144"/>
    <lineage>
        <taxon>Bacteria</taxon>
        <taxon>Bacillati</taxon>
        <taxon>Actinomycetota</taxon>
        <taxon>Actinomycetes</taxon>
        <taxon>Propionibacteriales</taxon>
        <taxon>Nocardioidaceae</taxon>
        <taxon>Aeromicrobium</taxon>
    </lineage>
</organism>
<feature type="domain" description="AMP-dependent synthetase/ligase" evidence="4">
    <location>
        <begin position="38"/>
        <end position="417"/>
    </location>
</feature>
<dbReference type="EMBL" id="RQJX01000003">
    <property type="protein sequence ID" value="RQN09393.1"/>
    <property type="molecule type" value="Genomic_DNA"/>
</dbReference>
<dbReference type="AlphaFoldDB" id="A0A3N6X6X7"/>
<dbReference type="Gene3D" id="3.30.300.30">
    <property type="match status" value="1"/>
</dbReference>
<dbReference type="RefSeq" id="WP_124235847.1">
    <property type="nucleotide sequence ID" value="NZ_JBHUFI010000009.1"/>
</dbReference>
<comment type="caution">
    <text evidence="6">The sequence shown here is derived from an EMBL/GenBank/DDBJ whole genome shotgun (WGS) entry which is preliminary data.</text>
</comment>
<keyword evidence="3" id="KW-1133">Transmembrane helix</keyword>
<reference evidence="6 7" key="1">
    <citation type="submission" date="2018-11" db="EMBL/GenBank/DDBJ databases">
        <authorList>
            <person name="Li F."/>
        </authorList>
    </citation>
    <scope>NUCLEOTIDE SEQUENCE [LARGE SCALE GENOMIC DNA]</scope>
    <source>
        <strain evidence="6 7">YS17T</strain>
    </source>
</reference>
<dbReference type="InterPro" id="IPR000873">
    <property type="entry name" value="AMP-dep_synth/lig_dom"/>
</dbReference>
<keyword evidence="3" id="KW-0812">Transmembrane</keyword>
<dbReference type="OrthoDB" id="9803968at2"/>
<dbReference type="PANTHER" id="PTHR43767:SF1">
    <property type="entry name" value="NONRIBOSOMAL PEPTIDE SYNTHASE PES1 (EUROFUNG)-RELATED"/>
    <property type="match status" value="1"/>
</dbReference>
<evidence type="ECO:0000259" key="5">
    <source>
        <dbReference type="Pfam" id="PF13193"/>
    </source>
</evidence>
<evidence type="ECO:0000256" key="3">
    <source>
        <dbReference type="SAM" id="Phobius"/>
    </source>
</evidence>
<gene>
    <name evidence="6" type="ORF">EHW97_03900</name>
</gene>
<dbReference type="Pfam" id="PF00501">
    <property type="entry name" value="AMP-binding"/>
    <property type="match status" value="1"/>
</dbReference>
<sequence>MVVSGTEKPWLALYPSGVDEDVEAEYATLVEAWISRLSRQPDAPALAYFDRQYSVRETDAMAEALASALAERGVGRGDHVGVYLQNIPQYALVLLALWKLGAAALILNPMYRGEELRRLIVDAEAVGIICEDDGIEAATDATAGTTVRWVISTSARDLQSRDDARVFGEHPQRPEPAPGGDLLTLVEEHRGRTVPPLDLTSEDVALLTYTSGTTGPPKGAMNSHGAVLHVATSYARWTDLRSGDVVFAIAPLFHITGAVVNATMALVHDTLLVFAHRFRAEVVLDAFAEYQVTTTVGSITAFNALAEVPGSSREHFASLRALYSGGAPIPPATVRRFVDRFGVYIHNVYGMTETSSAVIGVPLGAEAPVHEPSGTLSIGVPLPGLTARIIDAEGQPLPPGEQGELELTGPQLMTGYWRKPDVTEQTMPGGRLRTGDVAIMDEQGWVYLVDRLKDQINVSGYKVWPREVEDALYEHPAVLEAAVVGRPDEYQGESVVAYVSLAAGQSVEPATLRSFVKERLAAYKVPRDVHVVAGLPKTATGKIRRNVLRDRTDA</sequence>
<evidence type="ECO:0000256" key="2">
    <source>
        <dbReference type="ARBA" id="ARBA00022598"/>
    </source>
</evidence>
<dbReference type="InterPro" id="IPR045851">
    <property type="entry name" value="AMP-bd_C_sf"/>
</dbReference>
<protein>
    <submittedName>
        <fullName evidence="6">Long-chain fatty acid--CoA ligase</fullName>
    </submittedName>
</protein>
<dbReference type="InterPro" id="IPR020845">
    <property type="entry name" value="AMP-binding_CS"/>
</dbReference>
<dbReference type="PROSITE" id="PS00455">
    <property type="entry name" value="AMP_BINDING"/>
    <property type="match status" value="1"/>
</dbReference>
<dbReference type="SUPFAM" id="SSF56801">
    <property type="entry name" value="Acetyl-CoA synthetase-like"/>
    <property type="match status" value="1"/>
</dbReference>
<dbReference type="InterPro" id="IPR050237">
    <property type="entry name" value="ATP-dep_AMP-bd_enzyme"/>
</dbReference>
<accession>A0A3N6X6X7</accession>
<dbReference type="InterPro" id="IPR042099">
    <property type="entry name" value="ANL_N_sf"/>
</dbReference>
<comment type="similarity">
    <text evidence="1">Belongs to the ATP-dependent AMP-binding enzyme family.</text>
</comment>
<proteinExistence type="inferred from homology"/>
<feature type="transmembrane region" description="Helical" evidence="3">
    <location>
        <begin position="87"/>
        <end position="108"/>
    </location>
</feature>
<evidence type="ECO:0000313" key="6">
    <source>
        <dbReference type="EMBL" id="RQN09393.1"/>
    </source>
</evidence>
<evidence type="ECO:0000313" key="7">
    <source>
        <dbReference type="Proteomes" id="UP000275225"/>
    </source>
</evidence>
<dbReference type="InterPro" id="IPR025110">
    <property type="entry name" value="AMP-bd_C"/>
</dbReference>
<dbReference type="Pfam" id="PF13193">
    <property type="entry name" value="AMP-binding_C"/>
    <property type="match status" value="1"/>
</dbReference>
<dbReference type="GO" id="GO:0016878">
    <property type="term" value="F:acid-thiol ligase activity"/>
    <property type="evidence" value="ECO:0007669"/>
    <property type="project" value="UniProtKB-ARBA"/>
</dbReference>
<keyword evidence="2 6" id="KW-0436">Ligase</keyword>
<evidence type="ECO:0000256" key="1">
    <source>
        <dbReference type="ARBA" id="ARBA00006432"/>
    </source>
</evidence>
<keyword evidence="3" id="KW-0472">Membrane</keyword>
<dbReference type="Proteomes" id="UP000275225">
    <property type="component" value="Unassembled WGS sequence"/>
</dbReference>
<keyword evidence="7" id="KW-1185">Reference proteome</keyword>
<dbReference type="PANTHER" id="PTHR43767">
    <property type="entry name" value="LONG-CHAIN-FATTY-ACID--COA LIGASE"/>
    <property type="match status" value="1"/>
</dbReference>
<dbReference type="FunFam" id="3.30.300.30:FF:000008">
    <property type="entry name" value="2,3-dihydroxybenzoate-AMP ligase"/>
    <property type="match status" value="1"/>
</dbReference>